<dbReference type="Gene3D" id="1.10.101.10">
    <property type="entry name" value="PGBD-like superfamily/PGBD"/>
    <property type="match status" value="1"/>
</dbReference>
<evidence type="ECO:0000259" key="4">
    <source>
        <dbReference type="Pfam" id="PF01471"/>
    </source>
</evidence>
<dbReference type="Proteomes" id="UP000013523">
    <property type="component" value="Chromosome"/>
</dbReference>
<dbReference type="OrthoDB" id="9800780at2"/>
<dbReference type="Pfam" id="PF01183">
    <property type="entry name" value="Glyco_hydro_25"/>
    <property type="match status" value="1"/>
</dbReference>
<accession>R4KEW8</accession>
<dbReference type="InterPro" id="IPR018077">
    <property type="entry name" value="Glyco_hydro_fam25_subgr"/>
</dbReference>
<feature type="domain" description="Peptidoglycan binding-like" evidence="4">
    <location>
        <begin position="216"/>
        <end position="271"/>
    </location>
</feature>
<evidence type="ECO:0000313" key="6">
    <source>
        <dbReference type="Proteomes" id="UP000013523"/>
    </source>
</evidence>
<organism evidence="5 6">
    <name type="scientific">Clostridium pasteurianum BC1</name>
    <dbReference type="NCBI Taxonomy" id="86416"/>
    <lineage>
        <taxon>Bacteria</taxon>
        <taxon>Bacillati</taxon>
        <taxon>Bacillota</taxon>
        <taxon>Clostridia</taxon>
        <taxon>Eubacteriales</taxon>
        <taxon>Clostridiaceae</taxon>
        <taxon>Clostridium</taxon>
    </lineage>
</organism>
<evidence type="ECO:0000313" key="5">
    <source>
        <dbReference type="EMBL" id="AGK98155.1"/>
    </source>
</evidence>
<comment type="similarity">
    <text evidence="1">Belongs to the glycosyl hydrolase 25 family.</text>
</comment>
<dbReference type="SUPFAM" id="SSF47090">
    <property type="entry name" value="PGBD-like"/>
    <property type="match status" value="1"/>
</dbReference>
<dbReference type="PATRIC" id="fig|86416.3.peg.3353"/>
<dbReference type="SUPFAM" id="SSF51445">
    <property type="entry name" value="(Trans)glycosidases"/>
    <property type="match status" value="1"/>
</dbReference>
<reference evidence="5 6" key="1">
    <citation type="submission" date="2012-01" db="EMBL/GenBank/DDBJ databases">
        <title>Complete sequence of chromosome of Clostridium pasteurianum BC1.</title>
        <authorList>
            <consortium name="US DOE Joint Genome Institute"/>
            <person name="Lucas S."/>
            <person name="Han J."/>
            <person name="Lapidus A."/>
            <person name="Cheng J.-F."/>
            <person name="Goodwin L."/>
            <person name="Pitluck S."/>
            <person name="Peters L."/>
            <person name="Mikhailova N."/>
            <person name="Teshima H."/>
            <person name="Detter J.C."/>
            <person name="Han C."/>
            <person name="Tapia R."/>
            <person name="Land M."/>
            <person name="Hauser L."/>
            <person name="Kyrpides N."/>
            <person name="Ivanova N."/>
            <person name="Pagani I."/>
            <person name="Dunn J."/>
            <person name="Taghavi S."/>
            <person name="Francis A."/>
            <person name="van der Lelie D."/>
            <person name="Woyke T."/>
        </authorList>
    </citation>
    <scope>NUCLEOTIDE SEQUENCE [LARGE SCALE GENOMIC DNA]</scope>
    <source>
        <strain evidence="5 6">BC1</strain>
    </source>
</reference>
<dbReference type="Gene3D" id="3.20.20.80">
    <property type="entry name" value="Glycosidases"/>
    <property type="match status" value="1"/>
</dbReference>
<dbReference type="GO" id="GO:0016052">
    <property type="term" value="P:carbohydrate catabolic process"/>
    <property type="evidence" value="ECO:0007669"/>
    <property type="project" value="TreeGrafter"/>
</dbReference>
<dbReference type="PANTHER" id="PTHR34135">
    <property type="entry name" value="LYSOZYME"/>
    <property type="match status" value="1"/>
</dbReference>
<dbReference type="InterPro" id="IPR036365">
    <property type="entry name" value="PGBD-like_sf"/>
</dbReference>
<dbReference type="HOGENOM" id="CLU_044973_2_0_9"/>
<dbReference type="KEGG" id="cpas:Clopa_3359"/>
<gene>
    <name evidence="5" type="ORF">Clopa_3359</name>
</gene>
<dbReference type="GO" id="GO:0016998">
    <property type="term" value="P:cell wall macromolecule catabolic process"/>
    <property type="evidence" value="ECO:0007669"/>
    <property type="project" value="InterPro"/>
</dbReference>
<name>R4KEW8_CLOPA</name>
<dbReference type="InterPro" id="IPR017853">
    <property type="entry name" value="GH"/>
</dbReference>
<dbReference type="InterPro" id="IPR002053">
    <property type="entry name" value="Glyco_hydro_25"/>
</dbReference>
<dbReference type="PROSITE" id="PS51904">
    <property type="entry name" value="GLYCOSYL_HYDROL_F25_2"/>
    <property type="match status" value="1"/>
</dbReference>
<keyword evidence="2" id="KW-0378">Hydrolase</keyword>
<dbReference type="Pfam" id="PF01471">
    <property type="entry name" value="PG_binding_1"/>
    <property type="match status" value="1"/>
</dbReference>
<dbReference type="GO" id="GO:0003796">
    <property type="term" value="F:lysozyme activity"/>
    <property type="evidence" value="ECO:0007669"/>
    <property type="project" value="InterPro"/>
</dbReference>
<evidence type="ECO:0000256" key="3">
    <source>
        <dbReference type="ARBA" id="ARBA00023295"/>
    </source>
</evidence>
<proteinExistence type="inferred from homology"/>
<protein>
    <submittedName>
        <fullName evidence="5">Lysozyme M1 (1,4-beta-N-acetylmuramidase)</fullName>
    </submittedName>
</protein>
<evidence type="ECO:0000256" key="2">
    <source>
        <dbReference type="ARBA" id="ARBA00022801"/>
    </source>
</evidence>
<dbReference type="AlphaFoldDB" id="R4KEW8"/>
<dbReference type="GO" id="GO:0009253">
    <property type="term" value="P:peptidoglycan catabolic process"/>
    <property type="evidence" value="ECO:0007669"/>
    <property type="project" value="InterPro"/>
</dbReference>
<dbReference type="EMBL" id="CP003261">
    <property type="protein sequence ID" value="AGK98155.1"/>
    <property type="molecule type" value="Genomic_DNA"/>
</dbReference>
<sequence>MNGIDLSDYQSIVDFKALRSDGNEIAYIKSTEGKTWKASNFRTYYEQAIAAGLKIGFYHFLRNNSMEDEVNNILSVIGSLPFHCKLAIDCEVTLGQSKQQITNNIRQFYDLMKSKGIECVLYTYVSFLRDNIDYSQLQDIPVWIANYSSNDPQVQNEVGWQYTEHGRSAGILSECDKNIFKDGILLGSASNNVILTAAKINLEVDTMGAIKQGENSNRVRLLQAILNVLLGINLKIDGDFGTLTGDAVQRYQEIMHIAADREVGTQTANTLYSDIENNWFKIH</sequence>
<dbReference type="InterPro" id="IPR002477">
    <property type="entry name" value="Peptidoglycan-bd-like"/>
</dbReference>
<dbReference type="PANTHER" id="PTHR34135:SF2">
    <property type="entry name" value="LYSOZYME"/>
    <property type="match status" value="1"/>
</dbReference>
<evidence type="ECO:0000256" key="1">
    <source>
        <dbReference type="ARBA" id="ARBA00010646"/>
    </source>
</evidence>
<dbReference type="SMART" id="SM00641">
    <property type="entry name" value="Glyco_25"/>
    <property type="match status" value="1"/>
</dbReference>
<dbReference type="STRING" id="86416.Clopa_3359"/>
<keyword evidence="6" id="KW-1185">Reference proteome</keyword>
<keyword evidence="3" id="KW-0326">Glycosidase</keyword>
<dbReference type="InterPro" id="IPR036366">
    <property type="entry name" value="PGBDSf"/>
</dbReference>
<dbReference type="eggNOG" id="COG3757">
    <property type="taxonomic scope" value="Bacteria"/>
</dbReference>
<dbReference type="RefSeq" id="WP_015616440.1">
    <property type="nucleotide sequence ID" value="NC_021182.1"/>
</dbReference>